<dbReference type="Gene3D" id="3.20.20.80">
    <property type="entry name" value="Glycosidases"/>
    <property type="match status" value="1"/>
</dbReference>
<evidence type="ECO:0008006" key="3">
    <source>
        <dbReference type="Google" id="ProtNLM"/>
    </source>
</evidence>
<dbReference type="InterPro" id="IPR017853">
    <property type="entry name" value="GH"/>
</dbReference>
<dbReference type="InterPro" id="IPR013780">
    <property type="entry name" value="Glyco_hydro_b"/>
</dbReference>
<dbReference type="STRING" id="652787.SAMN05216490_2271"/>
<organism evidence="1 2">
    <name type="scientific">Mucilaginibacter mallensis</name>
    <dbReference type="NCBI Taxonomy" id="652787"/>
    <lineage>
        <taxon>Bacteria</taxon>
        <taxon>Pseudomonadati</taxon>
        <taxon>Bacteroidota</taxon>
        <taxon>Sphingobacteriia</taxon>
        <taxon>Sphingobacteriales</taxon>
        <taxon>Sphingobacteriaceae</taxon>
        <taxon>Mucilaginibacter</taxon>
    </lineage>
</organism>
<accession>A0A1H1WU24</accession>
<dbReference type="SUPFAM" id="SSF51445">
    <property type="entry name" value="(Trans)glycosidases"/>
    <property type="match status" value="1"/>
</dbReference>
<protein>
    <recommendedName>
        <fullName evidence="3">O-Glycosyl hydrolase</fullName>
    </recommendedName>
</protein>
<dbReference type="AlphaFoldDB" id="A0A1H1WU24"/>
<evidence type="ECO:0000313" key="1">
    <source>
        <dbReference type="EMBL" id="SDT00140.1"/>
    </source>
</evidence>
<gene>
    <name evidence="1" type="ORF">SAMN05216490_2271</name>
</gene>
<sequence>MRKIHCPAILIKPNFSAQLSIMYPKYRIAALFLLFISLFFVKVVNAQSELAPWGNIMGIRQQGQLFDFQTSLNVVAKGGSNTSSTAKEAQRPHYVRDGNKQIVTTNIDSLYFKETVTDEAEGKITVNVKVNAKKDTAVDGVYFCISLPDKDYGSGELNLERLASGSLMTNGFSISSHHRVFNIAFDKPAAVIMKNDTGKAGNKLFFVALTLQGIHKEDSLQNTFTIKVSGDIDKSPVNIAVNTAVRGRPFDGLGGNFRLQNPKYDPQVIDYCLDNLRVAWGRVEMPWRFWQPQENMSPADSSNQAKPVINAMLMAQRLGKKGIPLILSAWFPPTWAITGKFNFRPVNGVWGNPLNPDKMQEIYKSITDYILYLKNHYGVEVSLFSFNESDLGINVRVTAKEHDELIKGLGAYFVSHGLKTKMLLGDNSDATTYKFIYPALNDSAALPYIGAISFHSWRGWDTETLQKWADAAKQINVSLIVGEGSIDAQAWGYPQIFQEPTYALQEINLYTRLLNICQPLTILQWQLTSDYSPLIGGGIFGNNEPLHPGQRFWNLKQLASTPGHLFAMPIISSASDVSCAALGDNNKGIYTLHLVNNGTTRKVTLTGLPANLKRMHLYVTNQTANMQETPISKPADGTITFEMNATSYYTLTVSK</sequence>
<evidence type="ECO:0000313" key="2">
    <source>
        <dbReference type="Proteomes" id="UP000199679"/>
    </source>
</evidence>
<name>A0A1H1WU24_MUCMA</name>
<dbReference type="Proteomes" id="UP000199679">
    <property type="component" value="Chromosome I"/>
</dbReference>
<dbReference type="EMBL" id="LT629740">
    <property type="protein sequence ID" value="SDT00140.1"/>
    <property type="molecule type" value="Genomic_DNA"/>
</dbReference>
<keyword evidence="2" id="KW-1185">Reference proteome</keyword>
<proteinExistence type="predicted"/>
<dbReference type="Gene3D" id="2.60.40.1180">
    <property type="entry name" value="Golgi alpha-mannosidase II"/>
    <property type="match status" value="1"/>
</dbReference>
<reference evidence="1 2" key="1">
    <citation type="submission" date="2016-10" db="EMBL/GenBank/DDBJ databases">
        <authorList>
            <person name="de Groot N.N."/>
        </authorList>
    </citation>
    <scope>NUCLEOTIDE SEQUENCE [LARGE SCALE GENOMIC DNA]</scope>
    <source>
        <strain evidence="1 2">MP1X4</strain>
    </source>
</reference>